<dbReference type="SUPFAM" id="SSF51905">
    <property type="entry name" value="FAD/NAD(P)-binding domain"/>
    <property type="match status" value="1"/>
</dbReference>
<proteinExistence type="predicted"/>
<dbReference type="HOGENOM" id="CLU_739065_0_0_5"/>
<evidence type="ECO:0000313" key="2">
    <source>
        <dbReference type="Proteomes" id="UP000001364"/>
    </source>
</evidence>
<dbReference type="AlphaFoldDB" id="A0A0H3CDD3"/>
<dbReference type="GeneID" id="7331327"/>
<dbReference type="Proteomes" id="UP000001364">
    <property type="component" value="Chromosome"/>
</dbReference>
<protein>
    <submittedName>
        <fullName evidence="1">Tryptophan halogenase</fullName>
    </submittedName>
</protein>
<name>A0A0H3CDD3_CAUVN</name>
<dbReference type="Gene3D" id="3.50.50.60">
    <property type="entry name" value="FAD/NAD(P)-binding domain"/>
    <property type="match status" value="2"/>
</dbReference>
<accession>A0A0H3CDD3</accession>
<dbReference type="EMBL" id="CP001340">
    <property type="protein sequence ID" value="ACL96362.1"/>
    <property type="molecule type" value="Genomic_DNA"/>
</dbReference>
<dbReference type="RefSeq" id="WP_010920647.1">
    <property type="nucleotide sequence ID" value="NC_011916.1"/>
</dbReference>
<gene>
    <name evidence="1" type="ordered locus">CCNA_02897</name>
</gene>
<dbReference type="KEGG" id="ccs:CCNA_02897"/>
<dbReference type="OrthoDB" id="7193432at2"/>
<dbReference type="SMR" id="A0A0H3CDD3"/>
<sequence length="374" mass="39542">MRRVLIVGAGIDAWMTAAALATATRGLTQVVVAETGPPPVGRIAALPSLQGLHARLGISEPTLAQATEARPRLAARYGDAIEPFGETGVGIDGVAFHHYWLAAGRPGPLSDWSLAALAAARGRFAPPSPDPRSPLSTLSYGLSLDAAGYAALLKRVALAAGAKVVEGRPDADLKVDASGGERRLVAHETWTDWSARLPNGVALAQDSLVSTFAPAPAKTGRIAQAMRGDTVAVGAAYGAIGAGDGGDLHLLQGDVSRLIALFPTGPAAVAEYNRLAQSALERARDMAILRWGDLSNPPEPLARKIEQFQSRGRVVTYDEEAWPESAWIHAMLARGIVPKRWDPLADRLGTDRTREMLGRMKAMLDQTAEAMPRV</sequence>
<keyword evidence="2" id="KW-1185">Reference proteome</keyword>
<dbReference type="RefSeq" id="YP_002518270.1">
    <property type="nucleotide sequence ID" value="NC_011916.1"/>
</dbReference>
<dbReference type="InterPro" id="IPR006905">
    <property type="entry name" value="Flavin_halogenase"/>
</dbReference>
<organism evidence="1 2">
    <name type="scientific">Caulobacter vibrioides (strain NA1000 / CB15N)</name>
    <name type="common">Caulobacter crescentus</name>
    <dbReference type="NCBI Taxonomy" id="565050"/>
    <lineage>
        <taxon>Bacteria</taxon>
        <taxon>Pseudomonadati</taxon>
        <taxon>Pseudomonadota</taxon>
        <taxon>Alphaproteobacteria</taxon>
        <taxon>Caulobacterales</taxon>
        <taxon>Caulobacteraceae</taxon>
        <taxon>Caulobacter</taxon>
    </lineage>
</organism>
<evidence type="ECO:0000313" key="1">
    <source>
        <dbReference type="EMBL" id="ACL96362.1"/>
    </source>
</evidence>
<dbReference type="GO" id="GO:0004497">
    <property type="term" value="F:monooxygenase activity"/>
    <property type="evidence" value="ECO:0007669"/>
    <property type="project" value="InterPro"/>
</dbReference>
<reference evidence="1 2" key="1">
    <citation type="journal article" date="2010" name="J. Bacteriol.">
        <title>The genetic basis of laboratory adaptation in Caulobacter crescentus.</title>
        <authorList>
            <person name="Marks M.E."/>
            <person name="Castro-Rojas C.M."/>
            <person name="Teiling C."/>
            <person name="Du L."/>
            <person name="Kapatral V."/>
            <person name="Walunas T.L."/>
            <person name="Crosson S."/>
        </authorList>
    </citation>
    <scope>NUCLEOTIDE SEQUENCE [LARGE SCALE GENOMIC DNA]</scope>
    <source>
        <strain evidence="2">NA1000 / CB15N</strain>
    </source>
</reference>
<dbReference type="PATRIC" id="fig|565050.3.peg.2825"/>
<dbReference type="InterPro" id="IPR036188">
    <property type="entry name" value="FAD/NAD-bd_sf"/>
</dbReference>
<dbReference type="Pfam" id="PF04820">
    <property type="entry name" value="Trp_halogenase"/>
    <property type="match status" value="2"/>
</dbReference>
<dbReference type="PhylomeDB" id="A0A0H3CDD3"/>